<feature type="compositionally biased region" description="Basic and acidic residues" evidence="1">
    <location>
        <begin position="92"/>
        <end position="104"/>
    </location>
</feature>
<dbReference type="AlphaFoldDB" id="A0A7R9KZH6"/>
<evidence type="ECO:0000313" key="4">
    <source>
        <dbReference type="Proteomes" id="UP000759131"/>
    </source>
</evidence>
<dbReference type="Proteomes" id="UP000759131">
    <property type="component" value="Unassembled WGS sequence"/>
</dbReference>
<feature type="compositionally biased region" description="Basic and acidic residues" evidence="1">
    <location>
        <begin position="59"/>
        <end position="82"/>
    </location>
</feature>
<dbReference type="EMBL" id="CAJPIZ010010357">
    <property type="protein sequence ID" value="CAG2112484.1"/>
    <property type="molecule type" value="Genomic_DNA"/>
</dbReference>
<feature type="domain" description="Type VII secretion system protein EssD-like" evidence="2">
    <location>
        <begin position="187"/>
        <end position="265"/>
    </location>
</feature>
<name>A0A7R9KZH6_9ACAR</name>
<evidence type="ECO:0000259" key="2">
    <source>
        <dbReference type="Pfam" id="PF13930"/>
    </source>
</evidence>
<dbReference type="EMBL" id="OC864932">
    <property type="protein sequence ID" value="CAD7632054.1"/>
    <property type="molecule type" value="Genomic_DNA"/>
</dbReference>
<proteinExistence type="predicted"/>
<dbReference type="Pfam" id="PF13930">
    <property type="entry name" value="Endonuclea_NS_2"/>
    <property type="match status" value="1"/>
</dbReference>
<dbReference type="InterPro" id="IPR044929">
    <property type="entry name" value="DNA/RNA_non-sp_Endonuclease_sf"/>
</dbReference>
<feature type="region of interest" description="Disordered" evidence="1">
    <location>
        <begin position="59"/>
        <end position="112"/>
    </location>
</feature>
<accession>A0A7R9KZH6</accession>
<keyword evidence="4" id="KW-1185">Reference proteome</keyword>
<evidence type="ECO:0000256" key="1">
    <source>
        <dbReference type="SAM" id="MobiDB-lite"/>
    </source>
</evidence>
<dbReference type="InterPro" id="IPR044927">
    <property type="entry name" value="Endonuclea_NS_2"/>
</dbReference>
<evidence type="ECO:0000313" key="3">
    <source>
        <dbReference type="EMBL" id="CAD7632054.1"/>
    </source>
</evidence>
<protein>
    <recommendedName>
        <fullName evidence="2">Type VII secretion system protein EssD-like domain-containing protein</fullName>
    </recommendedName>
</protein>
<gene>
    <name evidence="3" type="ORF">OSB1V03_LOCUS12459</name>
</gene>
<organism evidence="3">
    <name type="scientific">Medioppia subpectinata</name>
    <dbReference type="NCBI Taxonomy" id="1979941"/>
    <lineage>
        <taxon>Eukaryota</taxon>
        <taxon>Metazoa</taxon>
        <taxon>Ecdysozoa</taxon>
        <taxon>Arthropoda</taxon>
        <taxon>Chelicerata</taxon>
        <taxon>Arachnida</taxon>
        <taxon>Acari</taxon>
        <taxon>Acariformes</taxon>
        <taxon>Sarcoptiformes</taxon>
        <taxon>Oribatida</taxon>
        <taxon>Brachypylina</taxon>
        <taxon>Oppioidea</taxon>
        <taxon>Oppiidae</taxon>
        <taxon>Medioppia</taxon>
    </lineage>
</organism>
<sequence length="299" mass="33965">MVDWIKCVPFVGTAISVYETGEAIYEGNGKKALWKLGETVVGVGMDALTVVSVAERARPMRQAARDAQNERKKQKQKERDDAQTGNGDSDSDQEHWSDPECEGDKPDEDDVLTDHDKTKAKLNKNLPKGVKTVTLSAHGPIREVSYETIDGNKIVHYSRSVVTMDDLRTGLDLTDPYKNIIKEIGINSTKGKSDDAGHMLPKVLGGGLEYNLFPQNPAVNREYFHHDFVQQLIHFLEQNPNGNVEYQVRLIYNPGQTRPYGFYVLTRCYLDGKVYMKFNHGKGYYMDWRWNPDPNTNEY</sequence>
<dbReference type="Gene3D" id="3.40.570.10">
    <property type="entry name" value="Extracellular Endonuclease, subunit A"/>
    <property type="match status" value="1"/>
</dbReference>
<reference evidence="3" key="1">
    <citation type="submission" date="2020-11" db="EMBL/GenBank/DDBJ databases">
        <authorList>
            <person name="Tran Van P."/>
        </authorList>
    </citation>
    <scope>NUCLEOTIDE SEQUENCE</scope>
</reference>